<dbReference type="Proteomes" id="UP001057402">
    <property type="component" value="Chromosome 7"/>
</dbReference>
<proteinExistence type="predicted"/>
<name>A0ACB9P5J0_9MYRT</name>
<evidence type="ECO:0000313" key="2">
    <source>
        <dbReference type="Proteomes" id="UP001057402"/>
    </source>
</evidence>
<keyword evidence="2" id="KW-1185">Reference proteome</keyword>
<reference evidence="2" key="1">
    <citation type="journal article" date="2023" name="Front. Plant Sci.">
        <title>Chromosomal-level genome assembly of Melastoma candidum provides insights into trichome evolution.</title>
        <authorList>
            <person name="Zhong Y."/>
            <person name="Wu W."/>
            <person name="Sun C."/>
            <person name="Zou P."/>
            <person name="Liu Y."/>
            <person name="Dai S."/>
            <person name="Zhou R."/>
        </authorList>
    </citation>
    <scope>NUCLEOTIDE SEQUENCE [LARGE SCALE GENOMIC DNA]</scope>
</reference>
<comment type="caution">
    <text evidence="1">The sequence shown here is derived from an EMBL/GenBank/DDBJ whole genome shotgun (WGS) entry which is preliminary data.</text>
</comment>
<evidence type="ECO:0000313" key="1">
    <source>
        <dbReference type="EMBL" id="KAI4343089.1"/>
    </source>
</evidence>
<organism evidence="1 2">
    <name type="scientific">Melastoma candidum</name>
    <dbReference type="NCBI Taxonomy" id="119954"/>
    <lineage>
        <taxon>Eukaryota</taxon>
        <taxon>Viridiplantae</taxon>
        <taxon>Streptophyta</taxon>
        <taxon>Embryophyta</taxon>
        <taxon>Tracheophyta</taxon>
        <taxon>Spermatophyta</taxon>
        <taxon>Magnoliopsida</taxon>
        <taxon>eudicotyledons</taxon>
        <taxon>Gunneridae</taxon>
        <taxon>Pentapetalae</taxon>
        <taxon>rosids</taxon>
        <taxon>malvids</taxon>
        <taxon>Myrtales</taxon>
        <taxon>Melastomataceae</taxon>
        <taxon>Melastomatoideae</taxon>
        <taxon>Melastomateae</taxon>
        <taxon>Melastoma</taxon>
    </lineage>
</organism>
<sequence length="76" mass="8346">MANSRIARFVMEVAPPQFVCIMRHRTSNMLETIREEEREAGPNESRYSLSPRTATSSSSPPAPSAAQDAGEVNPAR</sequence>
<accession>A0ACB9P5J0</accession>
<gene>
    <name evidence="1" type="ORF">MLD38_027632</name>
</gene>
<dbReference type="EMBL" id="CM042886">
    <property type="protein sequence ID" value="KAI4343089.1"/>
    <property type="molecule type" value="Genomic_DNA"/>
</dbReference>
<protein>
    <submittedName>
        <fullName evidence="1">Uncharacterized protein</fullName>
    </submittedName>
</protein>